<dbReference type="CDD" id="cd00093">
    <property type="entry name" value="HTH_XRE"/>
    <property type="match status" value="1"/>
</dbReference>
<proteinExistence type="predicted"/>
<dbReference type="EMBL" id="CP089977">
    <property type="protein sequence ID" value="UXZ04660.1"/>
    <property type="molecule type" value="Genomic_DNA"/>
</dbReference>
<dbReference type="InterPro" id="IPR010982">
    <property type="entry name" value="Lambda_DNA-bd_dom_sf"/>
</dbReference>
<keyword evidence="3" id="KW-1185">Reference proteome</keyword>
<dbReference type="SMART" id="SM00530">
    <property type="entry name" value="HTH_XRE"/>
    <property type="match status" value="1"/>
</dbReference>
<evidence type="ECO:0000313" key="2">
    <source>
        <dbReference type="EMBL" id="UXZ04660.1"/>
    </source>
</evidence>
<reference evidence="2" key="1">
    <citation type="submission" date="2021-12" db="EMBL/GenBank/DDBJ databases">
        <title>taxonomy of Moraxella sp. ZY201224.</title>
        <authorList>
            <person name="Li F."/>
        </authorList>
    </citation>
    <scope>NUCLEOTIDE SEQUENCE</scope>
    <source>
        <strain evidence="2">ZY201224</strain>
    </source>
</reference>
<dbReference type="Proteomes" id="UP001063782">
    <property type="component" value="Chromosome"/>
</dbReference>
<evidence type="ECO:0000259" key="1">
    <source>
        <dbReference type="PROSITE" id="PS50943"/>
    </source>
</evidence>
<gene>
    <name evidence="2" type="ORF">LU297_08835</name>
</gene>
<dbReference type="Gene3D" id="1.10.260.40">
    <property type="entry name" value="lambda repressor-like DNA-binding domains"/>
    <property type="match status" value="1"/>
</dbReference>
<sequence length="89" mass="10545">MTKSIYSSEMIALRHWLRQERLEHRLTMRQLAQRLGKPHSYVQRVEEGDRRLDIVEFVWYCQALQIDPLVGLQLIHQNKNPQCSSSNAV</sequence>
<protein>
    <submittedName>
        <fullName evidence="2">Helix-turn-helix domain-containing protein</fullName>
    </submittedName>
</protein>
<name>A0ABY6F3I4_9GAMM</name>
<dbReference type="PROSITE" id="PS50943">
    <property type="entry name" value="HTH_CROC1"/>
    <property type="match status" value="1"/>
</dbReference>
<dbReference type="InterPro" id="IPR001387">
    <property type="entry name" value="Cro/C1-type_HTH"/>
</dbReference>
<evidence type="ECO:0000313" key="3">
    <source>
        <dbReference type="Proteomes" id="UP001063782"/>
    </source>
</evidence>
<feature type="domain" description="HTH cro/C1-type" evidence="1">
    <location>
        <begin position="17"/>
        <end position="72"/>
    </location>
</feature>
<organism evidence="2 3">
    <name type="scientific">Moraxella nasicaprae</name>
    <dbReference type="NCBI Taxonomy" id="2904122"/>
    <lineage>
        <taxon>Bacteria</taxon>
        <taxon>Pseudomonadati</taxon>
        <taxon>Pseudomonadota</taxon>
        <taxon>Gammaproteobacteria</taxon>
        <taxon>Moraxellales</taxon>
        <taxon>Moraxellaceae</taxon>
        <taxon>Moraxella</taxon>
    </lineage>
</organism>
<accession>A0ABY6F3I4</accession>
<dbReference type="Pfam" id="PF01381">
    <property type="entry name" value="HTH_3"/>
    <property type="match status" value="1"/>
</dbReference>
<dbReference type="RefSeq" id="WP_263076149.1">
    <property type="nucleotide sequence ID" value="NZ_CP089977.1"/>
</dbReference>
<dbReference type="SUPFAM" id="SSF47413">
    <property type="entry name" value="lambda repressor-like DNA-binding domains"/>
    <property type="match status" value="1"/>
</dbReference>